<keyword evidence="5" id="KW-0732">Signal</keyword>
<evidence type="ECO:0000256" key="2">
    <source>
        <dbReference type="ARBA" id="ARBA00022748"/>
    </source>
</evidence>
<evidence type="ECO:0000256" key="3">
    <source>
        <dbReference type="ARBA" id="ARBA00023157"/>
    </source>
</evidence>
<dbReference type="InterPro" id="IPR036249">
    <property type="entry name" value="Thioredoxin-like_sf"/>
</dbReference>
<dbReference type="PROSITE" id="PS51352">
    <property type="entry name" value="THIOREDOXIN_2"/>
    <property type="match status" value="1"/>
</dbReference>
<dbReference type="InterPro" id="IPR013740">
    <property type="entry name" value="Redoxin"/>
</dbReference>
<dbReference type="GO" id="GO:0016491">
    <property type="term" value="F:oxidoreductase activity"/>
    <property type="evidence" value="ECO:0007669"/>
    <property type="project" value="InterPro"/>
</dbReference>
<dbReference type="InterPro" id="IPR050553">
    <property type="entry name" value="Thioredoxin_ResA/DsbE_sf"/>
</dbReference>
<name>A0A563TZJ5_9SPHI</name>
<dbReference type="AlphaFoldDB" id="A0A563TZJ5"/>
<organism evidence="7 8">
    <name type="scientific">Mucilaginibacter pallidiroseus</name>
    <dbReference type="NCBI Taxonomy" id="2599295"/>
    <lineage>
        <taxon>Bacteria</taxon>
        <taxon>Pseudomonadati</taxon>
        <taxon>Bacteroidota</taxon>
        <taxon>Sphingobacteriia</taxon>
        <taxon>Sphingobacteriales</taxon>
        <taxon>Sphingobacteriaceae</taxon>
        <taxon>Mucilaginibacter</taxon>
    </lineage>
</organism>
<dbReference type="PANTHER" id="PTHR42852:SF6">
    <property type="entry name" value="THIOL:DISULFIDE INTERCHANGE PROTEIN DSBE"/>
    <property type="match status" value="1"/>
</dbReference>
<evidence type="ECO:0000313" key="7">
    <source>
        <dbReference type="EMBL" id="TWR24804.1"/>
    </source>
</evidence>
<dbReference type="SUPFAM" id="SSF52833">
    <property type="entry name" value="Thioredoxin-like"/>
    <property type="match status" value="1"/>
</dbReference>
<dbReference type="Pfam" id="PF08534">
    <property type="entry name" value="Redoxin"/>
    <property type="match status" value="1"/>
</dbReference>
<dbReference type="RefSeq" id="WP_146383331.1">
    <property type="nucleotide sequence ID" value="NZ_VOEJ01000010.1"/>
</dbReference>
<dbReference type="Gene3D" id="3.40.30.10">
    <property type="entry name" value="Glutaredoxin"/>
    <property type="match status" value="1"/>
</dbReference>
<proteinExistence type="predicted"/>
<feature type="domain" description="Thioredoxin" evidence="6">
    <location>
        <begin position="341"/>
        <end position="480"/>
    </location>
</feature>
<keyword evidence="2" id="KW-0201">Cytochrome c-type biogenesis</keyword>
<keyword evidence="8" id="KW-1185">Reference proteome</keyword>
<dbReference type="InterPro" id="IPR013766">
    <property type="entry name" value="Thioredoxin_domain"/>
</dbReference>
<protein>
    <submittedName>
        <fullName evidence="7">AhpC/TSA family protein</fullName>
    </submittedName>
</protein>
<dbReference type="GO" id="GO:0030313">
    <property type="term" value="C:cell envelope"/>
    <property type="evidence" value="ECO:0007669"/>
    <property type="project" value="UniProtKB-SubCell"/>
</dbReference>
<comment type="caution">
    <text evidence="7">The sequence shown here is derived from an EMBL/GenBank/DDBJ whole genome shotgun (WGS) entry which is preliminary data.</text>
</comment>
<accession>A0A563TZJ5</accession>
<evidence type="ECO:0000256" key="5">
    <source>
        <dbReference type="SAM" id="SignalP"/>
    </source>
</evidence>
<dbReference type="CDD" id="cd02966">
    <property type="entry name" value="TlpA_like_family"/>
    <property type="match status" value="1"/>
</dbReference>
<evidence type="ECO:0000256" key="1">
    <source>
        <dbReference type="ARBA" id="ARBA00004196"/>
    </source>
</evidence>
<gene>
    <name evidence="7" type="ORF">FPZ43_18075</name>
</gene>
<dbReference type="PANTHER" id="PTHR42852">
    <property type="entry name" value="THIOL:DISULFIDE INTERCHANGE PROTEIN DSBE"/>
    <property type="match status" value="1"/>
</dbReference>
<comment type="subcellular location">
    <subcellularLocation>
        <location evidence="1">Cell envelope</location>
    </subcellularLocation>
</comment>
<feature type="chain" id="PRO_5021834059" evidence="5">
    <location>
        <begin position="25"/>
        <end position="481"/>
    </location>
</feature>
<evidence type="ECO:0000313" key="8">
    <source>
        <dbReference type="Proteomes" id="UP000320042"/>
    </source>
</evidence>
<sequence length="481" mass="55239">MKIVSLTIAFLCFLTIAIAQKKHAEPLIIQGRIANTTEKMLKIFFEDEYSRTTIDTIKINNDGTFYLKTYHITKPQRTSLQQNSLQINKIYVAPGYNLTITGDATDYLTLFQTKRITGIGSETNAYRQKVDSMLAARNDRTEWYSLKLDDLLKYIRKTAALNDSIFNVVFNKQPKQDKYFNTFKRLIKIDEQSLAYYMVLQHLEMGKYTYQQMDEIAKQNLPPIFKAGISRDEYLESDDYKSWIVPLYFALHRKMDLLKDSMSVKQPDYVLNTVNKLYTGKVRDKYLYWSVNSRIRDASSIEQLNKAKKASEKTINSIKDANLKGNLNSSFKFKEDQLMLVQAGQPAPSFNLPSDKGQLYTVEGFKGKVVYIDLWASWCGPCRQEMPNFKKLSESYKGNGNITFVSIAVFDGERDWRKALSVEQPTWLQLYDNEGKVARSYVANAIPKYIIIDKDGKVANFNAPGPGSAEIKTVLDKELAK</sequence>
<dbReference type="Proteomes" id="UP000320042">
    <property type="component" value="Unassembled WGS sequence"/>
</dbReference>
<evidence type="ECO:0000256" key="4">
    <source>
        <dbReference type="ARBA" id="ARBA00023284"/>
    </source>
</evidence>
<evidence type="ECO:0000259" key="6">
    <source>
        <dbReference type="PROSITE" id="PS51352"/>
    </source>
</evidence>
<reference evidence="7 8" key="1">
    <citation type="submission" date="2019-07" db="EMBL/GenBank/DDBJ databases">
        <authorList>
            <person name="Kim J."/>
        </authorList>
    </citation>
    <scope>NUCLEOTIDE SEQUENCE [LARGE SCALE GENOMIC DNA]</scope>
    <source>
        <strain evidence="8">dk17</strain>
    </source>
</reference>
<feature type="signal peptide" evidence="5">
    <location>
        <begin position="1"/>
        <end position="24"/>
    </location>
</feature>
<dbReference type="EMBL" id="VOEJ01000010">
    <property type="protein sequence ID" value="TWR24804.1"/>
    <property type="molecule type" value="Genomic_DNA"/>
</dbReference>
<keyword evidence="3" id="KW-1015">Disulfide bond</keyword>
<dbReference type="GO" id="GO:0017004">
    <property type="term" value="P:cytochrome complex assembly"/>
    <property type="evidence" value="ECO:0007669"/>
    <property type="project" value="UniProtKB-KW"/>
</dbReference>
<keyword evidence="4" id="KW-0676">Redox-active center</keyword>
<dbReference type="OrthoDB" id="1095575at2"/>